<sequence length="348" mass="38176">MPHVSTKDTIVANYFIPKGSHVILRRQGIGTNPKVWDEPLKFKPERHLKKDGSNLNLLEPNLRLITFSAGRRSCPGVTLGTTMTVMLFARLVHGFTWSAPSTEPFIDLSECPEDTSKAKPLMALAKPRLPPEQTVAPSPNVPATPSSSAAATEGAQSPTTSSRHGDGKKQPEEKEKMPITPSPPEFLVNNGVAPLTEDEYVKAPKPSIESSKMWQSQILLPFKVDDVLYSFLGPIASREQLASVSSFFPSPAEGVSFNFWCPAPNNFHFPCGIMGHTLFDIAHIASLPANGESISWDDKVDLSDYSGVDYSATSYSAFVKNNQGEEGYPITPVEYVVFLTFWLNAFIF</sequence>
<comment type="caution">
    <text evidence="3">The sequence shown here is derived from an EMBL/GenBank/DDBJ whole genome shotgun (WGS) entry which is preliminary data.</text>
</comment>
<proteinExistence type="inferred from homology"/>
<keyword evidence="1" id="KW-0408">Iron</keyword>
<keyword evidence="1" id="KW-0479">Metal-binding</keyword>
<feature type="region of interest" description="Disordered" evidence="2">
    <location>
        <begin position="130"/>
        <end position="187"/>
    </location>
</feature>
<dbReference type="Pfam" id="PF00067">
    <property type="entry name" value="p450"/>
    <property type="match status" value="1"/>
</dbReference>
<dbReference type="PANTHER" id="PTHR47949:SF4">
    <property type="entry name" value="TYROSINE N-MONOOXYGENASE"/>
    <property type="match status" value="1"/>
</dbReference>
<reference evidence="3 4" key="1">
    <citation type="journal article" date="2023" name="Plants (Basel)">
        <title>Bridging the Gap: Combining Genomics and Transcriptomics Approaches to Understand Stylosanthes scabra, an Orphan Legume from the Brazilian Caatinga.</title>
        <authorList>
            <person name="Ferreira-Neto J.R.C."/>
            <person name="da Silva M.D."/>
            <person name="Binneck E."/>
            <person name="de Melo N.F."/>
            <person name="da Silva R.H."/>
            <person name="de Melo A.L.T.M."/>
            <person name="Pandolfi V."/>
            <person name="Bustamante F.O."/>
            <person name="Brasileiro-Vidal A.C."/>
            <person name="Benko-Iseppon A.M."/>
        </authorList>
    </citation>
    <scope>NUCLEOTIDE SEQUENCE [LARGE SCALE GENOMIC DNA]</scope>
    <source>
        <tissue evidence="3">Leaves</tissue>
    </source>
</reference>
<organism evidence="3 4">
    <name type="scientific">Stylosanthes scabra</name>
    <dbReference type="NCBI Taxonomy" id="79078"/>
    <lineage>
        <taxon>Eukaryota</taxon>
        <taxon>Viridiplantae</taxon>
        <taxon>Streptophyta</taxon>
        <taxon>Embryophyta</taxon>
        <taxon>Tracheophyta</taxon>
        <taxon>Spermatophyta</taxon>
        <taxon>Magnoliopsida</taxon>
        <taxon>eudicotyledons</taxon>
        <taxon>Gunneridae</taxon>
        <taxon>Pentapetalae</taxon>
        <taxon>rosids</taxon>
        <taxon>fabids</taxon>
        <taxon>Fabales</taxon>
        <taxon>Fabaceae</taxon>
        <taxon>Papilionoideae</taxon>
        <taxon>50 kb inversion clade</taxon>
        <taxon>dalbergioids sensu lato</taxon>
        <taxon>Dalbergieae</taxon>
        <taxon>Pterocarpus clade</taxon>
        <taxon>Stylosanthes</taxon>
    </lineage>
</organism>
<keyword evidence="1" id="KW-0503">Monooxygenase</keyword>
<dbReference type="InterPro" id="IPR051382">
    <property type="entry name" value="CYP450_AA/FA_Hydroxylases"/>
</dbReference>
<accession>A0ABU6RRX0</accession>
<dbReference type="InterPro" id="IPR002401">
    <property type="entry name" value="Cyt_P450_E_grp-I"/>
</dbReference>
<gene>
    <name evidence="3" type="ORF">PIB30_081772</name>
</gene>
<dbReference type="InterPro" id="IPR017972">
    <property type="entry name" value="Cyt_P450_CS"/>
</dbReference>
<keyword evidence="4" id="KW-1185">Reference proteome</keyword>
<dbReference type="Proteomes" id="UP001341840">
    <property type="component" value="Unassembled WGS sequence"/>
</dbReference>
<dbReference type="Gene3D" id="1.10.630.10">
    <property type="entry name" value="Cytochrome P450"/>
    <property type="match status" value="1"/>
</dbReference>
<feature type="compositionally biased region" description="Basic and acidic residues" evidence="2">
    <location>
        <begin position="163"/>
        <end position="177"/>
    </location>
</feature>
<evidence type="ECO:0000256" key="2">
    <source>
        <dbReference type="SAM" id="MobiDB-lite"/>
    </source>
</evidence>
<dbReference type="InterPro" id="IPR036396">
    <property type="entry name" value="Cyt_P450_sf"/>
</dbReference>
<evidence type="ECO:0000313" key="3">
    <source>
        <dbReference type="EMBL" id="MED6126775.1"/>
    </source>
</evidence>
<protein>
    <recommendedName>
        <fullName evidence="5">Cytochrome P450</fullName>
    </recommendedName>
</protein>
<dbReference type="PRINTS" id="PR00463">
    <property type="entry name" value="EP450I"/>
</dbReference>
<evidence type="ECO:0008006" key="5">
    <source>
        <dbReference type="Google" id="ProtNLM"/>
    </source>
</evidence>
<keyword evidence="1" id="KW-0349">Heme</keyword>
<name>A0ABU6RRX0_9FABA</name>
<dbReference type="SUPFAM" id="SSF48264">
    <property type="entry name" value="Cytochrome P450"/>
    <property type="match status" value="1"/>
</dbReference>
<evidence type="ECO:0000256" key="1">
    <source>
        <dbReference type="RuleBase" id="RU000461"/>
    </source>
</evidence>
<dbReference type="PANTHER" id="PTHR47949">
    <property type="entry name" value="CYTOCHROME P450 703A2-RELATED-RELATED"/>
    <property type="match status" value="1"/>
</dbReference>
<dbReference type="EMBL" id="JASCZI010031442">
    <property type="protein sequence ID" value="MED6126775.1"/>
    <property type="molecule type" value="Genomic_DNA"/>
</dbReference>
<feature type="compositionally biased region" description="Low complexity" evidence="2">
    <location>
        <begin position="134"/>
        <end position="152"/>
    </location>
</feature>
<keyword evidence="1" id="KW-0560">Oxidoreductase</keyword>
<comment type="similarity">
    <text evidence="1">Belongs to the cytochrome P450 family.</text>
</comment>
<dbReference type="InterPro" id="IPR001128">
    <property type="entry name" value="Cyt_P450"/>
</dbReference>
<evidence type="ECO:0000313" key="4">
    <source>
        <dbReference type="Proteomes" id="UP001341840"/>
    </source>
</evidence>
<dbReference type="PROSITE" id="PS00086">
    <property type="entry name" value="CYTOCHROME_P450"/>
    <property type="match status" value="1"/>
</dbReference>